<dbReference type="Pfam" id="PF13279">
    <property type="entry name" value="4HBT_2"/>
    <property type="match status" value="1"/>
</dbReference>
<dbReference type="Proteomes" id="UP000318717">
    <property type="component" value="Unassembled WGS sequence"/>
</dbReference>
<sequence>MYPFLRLAKVYWQARKQSSLKISDKTTTYFSCRPWDLDIFNELNNGRVLTLYDLGRTALGIRCGLMKVLANKRWALVVAGSSVRYRKRIHMFNKITMHTQCVGFDDKWLYVEQSMWVKGQPCSSVLIRAGVTSKQGIVSPSEVLEAMGESNLFGELPLWVNEWVDSEQHRPWPPLDGDIEVEPQAEKA</sequence>
<dbReference type="InterPro" id="IPR051490">
    <property type="entry name" value="THEM6_lcsJ_thioesterase"/>
</dbReference>
<dbReference type="EMBL" id="BJLF01000007">
    <property type="protein sequence ID" value="GEA50919.1"/>
    <property type="molecule type" value="Genomic_DNA"/>
</dbReference>
<accession>A0A4Y3HUU0</accession>
<evidence type="ECO:0000313" key="1">
    <source>
        <dbReference type="EMBL" id="GEA50919.1"/>
    </source>
</evidence>
<dbReference type="SUPFAM" id="SSF54637">
    <property type="entry name" value="Thioesterase/thiol ester dehydrase-isomerase"/>
    <property type="match status" value="1"/>
</dbReference>
<dbReference type="InterPro" id="IPR029069">
    <property type="entry name" value="HotDog_dom_sf"/>
</dbReference>
<dbReference type="CDD" id="cd00586">
    <property type="entry name" value="4HBT"/>
    <property type="match status" value="1"/>
</dbReference>
<dbReference type="RefSeq" id="WP_141345264.1">
    <property type="nucleotide sequence ID" value="NZ_BJLF01000007.1"/>
</dbReference>
<proteinExistence type="predicted"/>
<protein>
    <submittedName>
        <fullName evidence="1">Thioeseterase</fullName>
    </submittedName>
</protein>
<dbReference type="OrthoDB" id="3727779at2"/>
<comment type="caution">
    <text evidence="1">The sequence shown here is derived from an EMBL/GenBank/DDBJ whole genome shotgun (WGS) entry which is preliminary data.</text>
</comment>
<dbReference type="PANTHER" id="PTHR12475">
    <property type="match status" value="1"/>
</dbReference>
<dbReference type="Gene3D" id="3.10.129.10">
    <property type="entry name" value="Hotdog Thioesterase"/>
    <property type="match status" value="1"/>
</dbReference>
<gene>
    <name evidence="1" type="ORF">VIN01S_17230</name>
</gene>
<dbReference type="AlphaFoldDB" id="A0A4Y3HUU0"/>
<dbReference type="PANTHER" id="PTHR12475:SF4">
    <property type="entry name" value="PROTEIN THEM6"/>
    <property type="match status" value="1"/>
</dbReference>
<organism evidence="1 2">
    <name type="scientific">Vibrio inusitatus NBRC 102082</name>
    <dbReference type="NCBI Taxonomy" id="1219070"/>
    <lineage>
        <taxon>Bacteria</taxon>
        <taxon>Pseudomonadati</taxon>
        <taxon>Pseudomonadota</taxon>
        <taxon>Gammaproteobacteria</taxon>
        <taxon>Vibrionales</taxon>
        <taxon>Vibrionaceae</taxon>
        <taxon>Vibrio</taxon>
    </lineage>
</organism>
<evidence type="ECO:0000313" key="2">
    <source>
        <dbReference type="Proteomes" id="UP000318717"/>
    </source>
</evidence>
<name>A0A4Y3HUU0_9VIBR</name>
<reference evidence="1 2" key="1">
    <citation type="submission" date="2019-06" db="EMBL/GenBank/DDBJ databases">
        <title>Whole genome shotgun sequence of Vibrio inusitatus NBRC 102082.</title>
        <authorList>
            <person name="Hosoyama A."/>
            <person name="Uohara A."/>
            <person name="Ohji S."/>
            <person name="Ichikawa N."/>
        </authorList>
    </citation>
    <scope>NUCLEOTIDE SEQUENCE [LARGE SCALE GENOMIC DNA]</scope>
    <source>
        <strain evidence="1 2">NBRC 102082</strain>
    </source>
</reference>
<keyword evidence="2" id="KW-1185">Reference proteome</keyword>